<dbReference type="InterPro" id="IPR001296">
    <property type="entry name" value="Glyco_trans_1"/>
</dbReference>
<gene>
    <name evidence="2" type="ORF">BRYFOR_06415</name>
</gene>
<proteinExistence type="predicted"/>
<dbReference type="Gene3D" id="3.40.50.2000">
    <property type="entry name" value="Glycogen Phosphorylase B"/>
    <property type="match status" value="2"/>
</dbReference>
<dbReference type="EMBL" id="ACCL02000005">
    <property type="protein sequence ID" value="EET61732.1"/>
    <property type="molecule type" value="Genomic_DNA"/>
</dbReference>
<evidence type="ECO:0000313" key="2">
    <source>
        <dbReference type="EMBL" id="EET61732.1"/>
    </source>
</evidence>
<protein>
    <submittedName>
        <fullName evidence="2">Glycosyltransferase, group 1 family protein</fullName>
        <ecNumber evidence="2">2.4.-.-</ecNumber>
    </submittedName>
</protein>
<dbReference type="STRING" id="168384.SAMN05660368_00044"/>
<keyword evidence="2" id="KW-0328">Glycosyltransferase</keyword>
<reference evidence="2" key="1">
    <citation type="submission" date="2009-07" db="EMBL/GenBank/DDBJ databases">
        <authorList>
            <person name="Weinstock G."/>
            <person name="Sodergren E."/>
            <person name="Clifton S."/>
            <person name="Fulton L."/>
            <person name="Fulton B."/>
            <person name="Courtney L."/>
            <person name="Fronick C."/>
            <person name="Harrison M."/>
            <person name="Strong C."/>
            <person name="Farmer C."/>
            <person name="Delahaunty K."/>
            <person name="Markovic C."/>
            <person name="Hall O."/>
            <person name="Minx P."/>
            <person name="Tomlinson C."/>
            <person name="Mitreva M."/>
            <person name="Nelson J."/>
            <person name="Hou S."/>
            <person name="Wollam A."/>
            <person name="Pepin K.H."/>
            <person name="Johnson M."/>
            <person name="Bhonagiri V."/>
            <person name="Nash W.E."/>
            <person name="Warren W."/>
            <person name="Chinwalla A."/>
            <person name="Mardis E.R."/>
            <person name="Wilson R.K."/>
        </authorList>
    </citation>
    <scope>NUCLEOTIDE SEQUENCE [LARGE SCALE GENOMIC DNA]</scope>
    <source>
        <strain evidence="2">DSM 14469</strain>
    </source>
</reference>
<dbReference type="RefSeq" id="WP_006861210.1">
    <property type="nucleotide sequence ID" value="NZ_ACCL02000005.1"/>
</dbReference>
<dbReference type="CDD" id="cd03801">
    <property type="entry name" value="GT4_PimA-like"/>
    <property type="match status" value="1"/>
</dbReference>
<dbReference type="PANTHER" id="PTHR12526:SF637">
    <property type="entry name" value="GLYCOSYLTRANSFERASE EPSF-RELATED"/>
    <property type="match status" value="1"/>
</dbReference>
<organism evidence="2 3">
    <name type="scientific">Marvinbryantia formatexigens DSM 14469</name>
    <dbReference type="NCBI Taxonomy" id="478749"/>
    <lineage>
        <taxon>Bacteria</taxon>
        <taxon>Bacillati</taxon>
        <taxon>Bacillota</taxon>
        <taxon>Clostridia</taxon>
        <taxon>Lachnospirales</taxon>
        <taxon>Lachnospiraceae</taxon>
        <taxon>Marvinbryantia</taxon>
    </lineage>
</organism>
<dbReference type="GO" id="GO:0016757">
    <property type="term" value="F:glycosyltransferase activity"/>
    <property type="evidence" value="ECO:0007669"/>
    <property type="project" value="UniProtKB-KW"/>
</dbReference>
<dbReference type="Pfam" id="PF00534">
    <property type="entry name" value="Glycos_transf_1"/>
    <property type="match status" value="1"/>
</dbReference>
<evidence type="ECO:0000313" key="3">
    <source>
        <dbReference type="Proteomes" id="UP000005561"/>
    </source>
</evidence>
<sequence length="356" mass="40873">MKILMIGNSPKVHGGISAVIRQIREYDWKSEGIRMVFIPTFRGGCNTQKLLYFVWAYCRIVWTMVVFKPDIVYMHMSHHGSFDRKNAVHRLCRMFRIPDIIHLHGSEFVRWYGECSAKKAEKIRKLLRECGCMIVLGQEYNRQIHEIEQASRTVILNNAVIVPQIHTEWKECLQVLFLGVLIKRKGVSDLLDAIRLLKERGKLKSVHFVIAGSGPEEEALKKQAEDTSITDAVSFVGWIEGEKKMRLLAKSHILVLPSYNEGLPVAILEAMSYGMPVVASAVGDVPEAVIHGYNGYLIKPGDTGELANDLEKMMDREHFLKLSENARQLVIDKFSDKQYFHTLTELFFRTEKRKRL</sequence>
<dbReference type="EC" id="2.4.-.-" evidence="2"/>
<accession>C6LCR8</accession>
<dbReference type="PANTHER" id="PTHR12526">
    <property type="entry name" value="GLYCOSYLTRANSFERASE"/>
    <property type="match status" value="1"/>
</dbReference>
<comment type="caution">
    <text evidence="2">The sequence shown here is derived from an EMBL/GenBank/DDBJ whole genome shotgun (WGS) entry which is preliminary data.</text>
</comment>
<keyword evidence="3" id="KW-1185">Reference proteome</keyword>
<name>C6LCR8_9FIRM</name>
<dbReference type="eggNOG" id="COG0438">
    <property type="taxonomic scope" value="Bacteria"/>
</dbReference>
<dbReference type="Proteomes" id="UP000005561">
    <property type="component" value="Unassembled WGS sequence"/>
</dbReference>
<evidence type="ECO:0000259" key="1">
    <source>
        <dbReference type="Pfam" id="PF00534"/>
    </source>
</evidence>
<dbReference type="SUPFAM" id="SSF53756">
    <property type="entry name" value="UDP-Glycosyltransferase/glycogen phosphorylase"/>
    <property type="match status" value="1"/>
</dbReference>
<dbReference type="AlphaFoldDB" id="C6LCR8"/>
<keyword evidence="2" id="KW-0808">Transferase</keyword>
<feature type="domain" description="Glycosyl transferase family 1" evidence="1">
    <location>
        <begin position="173"/>
        <end position="328"/>
    </location>
</feature>